<dbReference type="AlphaFoldDB" id="A0A4Y7TC57"/>
<proteinExistence type="predicted"/>
<reference evidence="1 2" key="1">
    <citation type="journal article" date="2019" name="Nat. Ecol. Evol.">
        <title>Megaphylogeny resolves global patterns of mushroom evolution.</title>
        <authorList>
            <person name="Varga T."/>
            <person name="Krizsan K."/>
            <person name="Foldi C."/>
            <person name="Dima B."/>
            <person name="Sanchez-Garcia M."/>
            <person name="Sanchez-Ramirez S."/>
            <person name="Szollosi G.J."/>
            <person name="Szarkandi J.G."/>
            <person name="Papp V."/>
            <person name="Albert L."/>
            <person name="Andreopoulos W."/>
            <person name="Angelini C."/>
            <person name="Antonin V."/>
            <person name="Barry K.W."/>
            <person name="Bougher N.L."/>
            <person name="Buchanan P."/>
            <person name="Buyck B."/>
            <person name="Bense V."/>
            <person name="Catcheside P."/>
            <person name="Chovatia M."/>
            <person name="Cooper J."/>
            <person name="Damon W."/>
            <person name="Desjardin D."/>
            <person name="Finy P."/>
            <person name="Geml J."/>
            <person name="Haridas S."/>
            <person name="Hughes K."/>
            <person name="Justo A."/>
            <person name="Karasinski D."/>
            <person name="Kautmanova I."/>
            <person name="Kiss B."/>
            <person name="Kocsube S."/>
            <person name="Kotiranta H."/>
            <person name="LaButti K.M."/>
            <person name="Lechner B.E."/>
            <person name="Liimatainen K."/>
            <person name="Lipzen A."/>
            <person name="Lukacs Z."/>
            <person name="Mihaltcheva S."/>
            <person name="Morgado L.N."/>
            <person name="Niskanen T."/>
            <person name="Noordeloos M.E."/>
            <person name="Ohm R.A."/>
            <person name="Ortiz-Santana B."/>
            <person name="Ovrebo C."/>
            <person name="Racz N."/>
            <person name="Riley R."/>
            <person name="Savchenko A."/>
            <person name="Shiryaev A."/>
            <person name="Soop K."/>
            <person name="Spirin V."/>
            <person name="Szebenyi C."/>
            <person name="Tomsovsky M."/>
            <person name="Tulloss R.E."/>
            <person name="Uehling J."/>
            <person name="Grigoriev I.V."/>
            <person name="Vagvolgyi C."/>
            <person name="Papp T."/>
            <person name="Martin F.M."/>
            <person name="Miettinen O."/>
            <person name="Hibbett D.S."/>
            <person name="Nagy L.G."/>
        </authorList>
    </citation>
    <scope>NUCLEOTIDE SEQUENCE [LARGE SCALE GENOMIC DNA]</scope>
    <source>
        <strain evidence="1 2">FP101781</strain>
    </source>
</reference>
<evidence type="ECO:0000313" key="1">
    <source>
        <dbReference type="EMBL" id="TEB31753.1"/>
    </source>
</evidence>
<comment type="caution">
    <text evidence="1">The sequence shown here is derived from an EMBL/GenBank/DDBJ whole genome shotgun (WGS) entry which is preliminary data.</text>
</comment>
<organism evidence="1 2">
    <name type="scientific">Coprinellus micaceus</name>
    <name type="common">Glistening ink-cap mushroom</name>
    <name type="synonym">Coprinus micaceus</name>
    <dbReference type="NCBI Taxonomy" id="71717"/>
    <lineage>
        <taxon>Eukaryota</taxon>
        <taxon>Fungi</taxon>
        <taxon>Dikarya</taxon>
        <taxon>Basidiomycota</taxon>
        <taxon>Agaricomycotina</taxon>
        <taxon>Agaricomycetes</taxon>
        <taxon>Agaricomycetidae</taxon>
        <taxon>Agaricales</taxon>
        <taxon>Agaricineae</taxon>
        <taxon>Psathyrellaceae</taxon>
        <taxon>Coprinellus</taxon>
    </lineage>
</organism>
<dbReference type="Proteomes" id="UP000298030">
    <property type="component" value="Unassembled WGS sequence"/>
</dbReference>
<sequence>MNSNAAFQLFCIRHANMIRCDPWLEALFHPDSLPTLWGQTSSDAKLLWDAEASGSVPFPSYELTHSQRDRIIPFNLWRDHHIMALREMTLPVEPFDQHATHVWEMENTDVKGYWALKASAYHNEINERERHIALQAQLVAEASLSQRLQLTDVDREYYFQSGCPSETCEANQESLGLKLWECPGMKLGVCAWKGVAARDILRHIECVHGVVRLSQ</sequence>
<name>A0A4Y7TC57_COPMI</name>
<dbReference type="EMBL" id="QPFP01000018">
    <property type="protein sequence ID" value="TEB31753.1"/>
    <property type="molecule type" value="Genomic_DNA"/>
</dbReference>
<keyword evidence="2" id="KW-1185">Reference proteome</keyword>
<accession>A0A4Y7TC57</accession>
<protein>
    <submittedName>
        <fullName evidence="1">Uncharacterized protein</fullName>
    </submittedName>
</protein>
<evidence type="ECO:0000313" key="2">
    <source>
        <dbReference type="Proteomes" id="UP000298030"/>
    </source>
</evidence>
<gene>
    <name evidence="1" type="ORF">FA13DRAFT_1813922</name>
</gene>